<name>A0ABS8WVD7_DATST</name>
<evidence type="ECO:0000256" key="5">
    <source>
        <dbReference type="ARBA" id="ARBA00023242"/>
    </source>
</evidence>
<evidence type="ECO:0000256" key="2">
    <source>
        <dbReference type="ARBA" id="ARBA00023125"/>
    </source>
</evidence>
<reference evidence="7 8" key="1">
    <citation type="journal article" date="2021" name="BMC Genomics">
        <title>Datura genome reveals duplications of psychoactive alkaloid biosynthetic genes and high mutation rate following tissue culture.</title>
        <authorList>
            <person name="Rajewski A."/>
            <person name="Carter-House D."/>
            <person name="Stajich J."/>
            <person name="Litt A."/>
        </authorList>
    </citation>
    <scope>NUCLEOTIDE SEQUENCE [LARGE SCALE GENOMIC DNA]</scope>
    <source>
        <strain evidence="7">AR-01</strain>
    </source>
</reference>
<dbReference type="EMBL" id="JACEIK010011121">
    <property type="protein sequence ID" value="MCE3215474.1"/>
    <property type="molecule type" value="Genomic_DNA"/>
</dbReference>
<evidence type="ECO:0000256" key="4">
    <source>
        <dbReference type="ARBA" id="ARBA00023163"/>
    </source>
</evidence>
<evidence type="ECO:0000313" key="8">
    <source>
        <dbReference type="Proteomes" id="UP000823775"/>
    </source>
</evidence>
<dbReference type="InterPro" id="IPR042160">
    <property type="entry name" value="HD-Zip_IV"/>
</dbReference>
<dbReference type="PANTHER" id="PTHR45654:SF9">
    <property type="entry name" value="HOMEOBOX-LEUCINE ZIPPER PROTEIN HDG10-RELATED"/>
    <property type="match status" value="1"/>
</dbReference>
<dbReference type="InterPro" id="IPR002913">
    <property type="entry name" value="START_lipid-bd_dom"/>
</dbReference>
<comment type="caution">
    <text evidence="7">The sequence shown here is derived from an EMBL/GenBank/DDBJ whole genome shotgun (WGS) entry which is preliminary data.</text>
</comment>
<gene>
    <name evidence="7" type="ORF">HAX54_002547</name>
</gene>
<dbReference type="InterPro" id="IPR023393">
    <property type="entry name" value="START-like_dom_sf"/>
</dbReference>
<dbReference type="CDD" id="cd08875">
    <property type="entry name" value="START_ArGLABRA2_like"/>
    <property type="match status" value="1"/>
</dbReference>
<dbReference type="Pfam" id="PF01852">
    <property type="entry name" value="START"/>
    <property type="match status" value="1"/>
</dbReference>
<dbReference type="PROSITE" id="PS50848">
    <property type="entry name" value="START"/>
    <property type="match status" value="1"/>
</dbReference>
<evidence type="ECO:0000313" key="7">
    <source>
        <dbReference type="EMBL" id="MCE3215474.1"/>
    </source>
</evidence>
<dbReference type="Proteomes" id="UP000823775">
    <property type="component" value="Unassembled WGS sequence"/>
</dbReference>
<dbReference type="InterPro" id="IPR057993">
    <property type="entry name" value="HD-Zip_IV_C"/>
</dbReference>
<dbReference type="SMART" id="SM00234">
    <property type="entry name" value="START"/>
    <property type="match status" value="1"/>
</dbReference>
<protein>
    <recommendedName>
        <fullName evidence="6">START domain-containing protein</fullName>
    </recommendedName>
</protein>
<dbReference type="SUPFAM" id="SSF55961">
    <property type="entry name" value="Bet v1-like"/>
    <property type="match status" value="1"/>
</dbReference>
<accession>A0ABS8WVD7</accession>
<keyword evidence="3" id="KW-0371">Homeobox</keyword>
<keyword evidence="8" id="KW-1185">Reference proteome</keyword>
<evidence type="ECO:0000256" key="1">
    <source>
        <dbReference type="ARBA" id="ARBA00023015"/>
    </source>
</evidence>
<dbReference type="Gene3D" id="3.30.530.20">
    <property type="match status" value="1"/>
</dbReference>
<keyword evidence="5" id="KW-0539">Nucleus</keyword>
<dbReference type="PANTHER" id="PTHR45654">
    <property type="entry name" value="HOMEOBOX-LEUCINE ZIPPER PROTEIN MERISTEM L1"/>
    <property type="match status" value="1"/>
</dbReference>
<evidence type="ECO:0000256" key="3">
    <source>
        <dbReference type="ARBA" id="ARBA00023155"/>
    </source>
</evidence>
<organism evidence="7 8">
    <name type="scientific">Datura stramonium</name>
    <name type="common">Jimsonweed</name>
    <name type="synonym">Common thornapple</name>
    <dbReference type="NCBI Taxonomy" id="4076"/>
    <lineage>
        <taxon>Eukaryota</taxon>
        <taxon>Viridiplantae</taxon>
        <taxon>Streptophyta</taxon>
        <taxon>Embryophyta</taxon>
        <taxon>Tracheophyta</taxon>
        <taxon>Spermatophyta</taxon>
        <taxon>Magnoliopsida</taxon>
        <taxon>eudicotyledons</taxon>
        <taxon>Gunneridae</taxon>
        <taxon>Pentapetalae</taxon>
        <taxon>asterids</taxon>
        <taxon>lamiids</taxon>
        <taxon>Solanales</taxon>
        <taxon>Solanaceae</taxon>
        <taxon>Solanoideae</taxon>
        <taxon>Datureae</taxon>
        <taxon>Datura</taxon>
    </lineage>
</organism>
<feature type="domain" description="START" evidence="6">
    <location>
        <begin position="1"/>
        <end position="222"/>
    </location>
</feature>
<proteinExistence type="predicted"/>
<keyword evidence="1" id="KW-0805">Transcription regulation</keyword>
<evidence type="ECO:0000259" key="6">
    <source>
        <dbReference type="PROSITE" id="PS50848"/>
    </source>
</evidence>
<dbReference type="Pfam" id="PF25797">
    <property type="entry name" value="PDF2_C"/>
    <property type="match status" value="1"/>
</dbReference>
<keyword evidence="4" id="KW-0804">Transcription</keyword>
<keyword evidence="2" id="KW-0238">DNA-binding</keyword>
<sequence length="448" mass="51432">MREMVELLKVNSPIWVKSPTDEWCFIDRDGYNRNFSNANRLYNKSSTARFESSKDCGVVPMTAIELIQNFLDPVKWMNMFPTIVTKARIIEVLDTGNLGGSIQLMYEKVHILSPLVGSRDFFFIRCCRQIDPTIWIMVDVSYDLFKEIQSGALPSHSWKFPSGCIIKEIGIGQSMVTWIEHVQVDDLNQVHHLYRDLFCRCQIYGAKRWIVTLQRMSERYNFSIGAIYPTRHDLEGVLTDPKGIKNVMQISQRMVKSFCEVLSMKNQLDFPTSTQLNSRDRVSIRKNEEITKSEGFIITACTSIWLPLSFQIVFNFFKDYKTRPQPYVPHENNMLILQESNIDEMGAFIIYAPIDLQTTTSIINGDDAKEVSILPSGLIISPDGRLALNKDICENVSNGSILTMGFQQLICANNNSISHQQHNLHQEHMRQRDTIQNLSSTALKSKQH</sequence>